<reference evidence="1 2" key="2">
    <citation type="submission" date="2007-08" db="EMBL/GenBank/DDBJ databases">
        <authorList>
            <person name="Fulton L."/>
            <person name="Clifton S."/>
            <person name="Fulton B."/>
            <person name="Xu J."/>
            <person name="Minx P."/>
            <person name="Pepin K.H."/>
            <person name="Johnson M."/>
            <person name="Thiruvilangam P."/>
            <person name="Bhonagiri V."/>
            <person name="Nash W.E."/>
            <person name="Wang C."/>
            <person name="Mardis E.R."/>
            <person name="Wilson R.K."/>
        </authorList>
    </citation>
    <scope>NUCLEOTIDE SEQUENCE [LARGE SCALE GENOMIC DNA]</scope>
    <source>
        <strain evidence="1 2">DSM 753</strain>
    </source>
</reference>
<dbReference type="EMBL" id="ABCB02000016">
    <property type="protein sequence ID" value="EDO62087.1"/>
    <property type="molecule type" value="Genomic_DNA"/>
</dbReference>
<gene>
    <name evidence="1" type="ORF">CLOLEP_00947</name>
</gene>
<dbReference type="Proteomes" id="UP000003490">
    <property type="component" value="Unassembled WGS sequence"/>
</dbReference>
<comment type="caution">
    <text evidence="1">The sequence shown here is derived from an EMBL/GenBank/DDBJ whole genome shotgun (WGS) entry which is preliminary data.</text>
</comment>
<dbReference type="AlphaFoldDB" id="A7VQW6"/>
<evidence type="ECO:0000313" key="2">
    <source>
        <dbReference type="Proteomes" id="UP000003490"/>
    </source>
</evidence>
<sequence>MSEPFSYLIIIVLKLHTKEHVIFLVLLRTFLASKIL</sequence>
<dbReference type="HOGENOM" id="CLU_3355447_0_0_9"/>
<organism evidence="1 2">
    <name type="scientific">[Clostridium] leptum DSM 753</name>
    <dbReference type="NCBI Taxonomy" id="428125"/>
    <lineage>
        <taxon>Bacteria</taxon>
        <taxon>Bacillati</taxon>
        <taxon>Bacillota</taxon>
        <taxon>Clostridia</taxon>
        <taxon>Eubacteriales</taxon>
        <taxon>Oscillospiraceae</taxon>
        <taxon>Oscillospiraceae incertae sedis</taxon>
    </lineage>
</organism>
<protein>
    <submittedName>
        <fullName evidence="1">Uncharacterized protein</fullName>
    </submittedName>
</protein>
<name>A7VQW6_9FIRM</name>
<proteinExistence type="predicted"/>
<reference evidence="1 2" key="1">
    <citation type="submission" date="2007-08" db="EMBL/GenBank/DDBJ databases">
        <title>Draft genome sequence of Clostridium leptum (DSM 753).</title>
        <authorList>
            <person name="Sudarsanam P."/>
            <person name="Ley R."/>
            <person name="Guruge J."/>
            <person name="Turnbaugh P.J."/>
            <person name="Mahowald M."/>
            <person name="Liep D."/>
            <person name="Gordon J."/>
        </authorList>
    </citation>
    <scope>NUCLEOTIDE SEQUENCE [LARGE SCALE GENOMIC DNA]</scope>
    <source>
        <strain evidence="1 2">DSM 753</strain>
    </source>
</reference>
<accession>A7VQW6</accession>
<evidence type="ECO:0000313" key="1">
    <source>
        <dbReference type="EMBL" id="EDO62087.1"/>
    </source>
</evidence>